<dbReference type="Pfam" id="PF07804">
    <property type="entry name" value="HipA_C"/>
    <property type="match status" value="1"/>
</dbReference>
<keyword evidence="2" id="KW-0808">Transferase</keyword>
<accession>A0ABY9YAA4</accession>
<dbReference type="PANTHER" id="PTHR37419:SF1">
    <property type="entry name" value="SERINE_THREONINE-PROTEIN KINASE TOXIN HIPA"/>
    <property type="match status" value="1"/>
</dbReference>
<gene>
    <name evidence="6" type="ORF">PDM28_14100</name>
</gene>
<evidence type="ECO:0000313" key="7">
    <source>
        <dbReference type="Proteomes" id="UP001305421"/>
    </source>
</evidence>
<organism evidence="6 7">
    <name type="scientific">Stenotrophomonas aracearum</name>
    <dbReference type="NCBI Taxonomy" id="3003272"/>
    <lineage>
        <taxon>Bacteria</taxon>
        <taxon>Pseudomonadati</taxon>
        <taxon>Pseudomonadota</taxon>
        <taxon>Gammaproteobacteria</taxon>
        <taxon>Lysobacterales</taxon>
        <taxon>Lysobacteraceae</taxon>
        <taxon>Stenotrophomonas</taxon>
    </lineage>
</organism>
<protein>
    <submittedName>
        <fullName evidence="6">HipA domain-containing protein</fullName>
    </submittedName>
</protein>
<keyword evidence="7" id="KW-1185">Reference proteome</keyword>
<feature type="domain" description="HipA-like C-terminal" evidence="4">
    <location>
        <begin position="146"/>
        <end position="376"/>
    </location>
</feature>
<evidence type="ECO:0000256" key="2">
    <source>
        <dbReference type="ARBA" id="ARBA00022679"/>
    </source>
</evidence>
<evidence type="ECO:0000256" key="3">
    <source>
        <dbReference type="ARBA" id="ARBA00022777"/>
    </source>
</evidence>
<evidence type="ECO:0000256" key="1">
    <source>
        <dbReference type="ARBA" id="ARBA00010164"/>
    </source>
</evidence>
<evidence type="ECO:0000313" key="6">
    <source>
        <dbReference type="EMBL" id="WNH47803.1"/>
    </source>
</evidence>
<proteinExistence type="inferred from homology"/>
<feature type="domain" description="HipA N-terminal subdomain 1" evidence="5">
    <location>
        <begin position="10"/>
        <end position="106"/>
    </location>
</feature>
<name>A0ABY9YAA4_9GAMM</name>
<dbReference type="InterPro" id="IPR017508">
    <property type="entry name" value="HipA_N1"/>
</dbReference>
<keyword evidence="3" id="KW-0418">Kinase</keyword>
<dbReference type="InterPro" id="IPR012893">
    <property type="entry name" value="HipA-like_C"/>
</dbReference>
<dbReference type="EMBL" id="CP115543">
    <property type="protein sequence ID" value="WNH47803.1"/>
    <property type="molecule type" value="Genomic_DNA"/>
</dbReference>
<evidence type="ECO:0000259" key="5">
    <source>
        <dbReference type="Pfam" id="PF13657"/>
    </source>
</evidence>
<reference evidence="6 7" key="1">
    <citation type="submission" date="2022-12" db="EMBL/GenBank/DDBJ databases">
        <title>Two new species, Stenotrophomonas aracearum and Stenotrophomonas oahuensis, isolated from Anthurium (Araceae family) in Hawaii.</title>
        <authorList>
            <person name="Chunag S.C."/>
            <person name="Dobhal S."/>
            <person name="Alvarez A."/>
            <person name="Arif M."/>
        </authorList>
    </citation>
    <scope>NUCLEOTIDE SEQUENCE [LARGE SCALE GENOMIC DNA]</scope>
    <source>
        <strain evidence="6 7">A5588</strain>
    </source>
</reference>
<sequence length="418" mass="46348">MNIPGPRLLCVWLDTELVGRLSEQGNLWRFDYDPAWQGGDLSPSIPRAQGSIIDGASLRPIQWFFSNLLPEEGAKVLLARDARVDAADNFGLLQYYGRESAGALTLLPDGEGIAPAGLEPLSDETLSLRIRRLPQVPLSHDAPKRMSLAGAQHKLAVTLLEDGLYEPVGSEPSTHILKPDHPQLEHYWQTTINEWFVMRLASAVGMDTAEASIKRVPEPVYLVRRFDRTFRTPPGRLQVLDGCQMLSLDALYKYSEATSEAFNALIDLCVSRADTRAKLYRWWLFNLITGNSDAHLKNLSFFATSDGWVLAPHYDLICTSIYAARNAWGADVPVTPPGGLPYNRQTRASVIAFGSTIGINARAAERELDFLLERVQAHVGRLYDEYEAGAAHGVDPGEARLLRGIIYGPIKEMLAQLQ</sequence>
<dbReference type="NCBIfam" id="TIGR03071">
    <property type="entry name" value="couple_hipA"/>
    <property type="match status" value="1"/>
</dbReference>
<comment type="similarity">
    <text evidence="1">Belongs to the HipA Ser/Thr kinase family.</text>
</comment>
<evidence type="ECO:0000259" key="4">
    <source>
        <dbReference type="Pfam" id="PF07804"/>
    </source>
</evidence>
<dbReference type="Proteomes" id="UP001305421">
    <property type="component" value="Chromosome"/>
</dbReference>
<dbReference type="InterPro" id="IPR052028">
    <property type="entry name" value="HipA_Ser/Thr_kinase"/>
</dbReference>
<dbReference type="Pfam" id="PF13657">
    <property type="entry name" value="Couple_hipA"/>
    <property type="match status" value="1"/>
</dbReference>
<dbReference type="PANTHER" id="PTHR37419">
    <property type="entry name" value="SERINE/THREONINE-PROTEIN KINASE TOXIN HIPA"/>
    <property type="match status" value="1"/>
</dbReference>
<dbReference type="RefSeq" id="WP_311182508.1">
    <property type="nucleotide sequence ID" value="NZ_CP115543.1"/>
</dbReference>